<dbReference type="Pfam" id="PF05378">
    <property type="entry name" value="Hydant_A_N"/>
    <property type="match status" value="1"/>
</dbReference>
<dbReference type="PANTHER" id="PTHR11365">
    <property type="entry name" value="5-OXOPROLINASE RELATED"/>
    <property type="match status" value="1"/>
</dbReference>
<dbReference type="GO" id="GO:0006749">
    <property type="term" value="P:glutathione metabolic process"/>
    <property type="evidence" value="ECO:0007669"/>
    <property type="project" value="TreeGrafter"/>
</dbReference>
<organism evidence="2">
    <name type="scientific">marine metagenome</name>
    <dbReference type="NCBI Taxonomy" id="408172"/>
    <lineage>
        <taxon>unclassified sequences</taxon>
        <taxon>metagenomes</taxon>
        <taxon>ecological metagenomes</taxon>
    </lineage>
</organism>
<dbReference type="PANTHER" id="PTHR11365:SF23">
    <property type="entry name" value="HYPOTHETICAL 5-OXOPROLINASE (EUROFUNG)-RELATED"/>
    <property type="match status" value="1"/>
</dbReference>
<dbReference type="InterPro" id="IPR045079">
    <property type="entry name" value="Oxoprolinase-like"/>
</dbReference>
<dbReference type="InterPro" id="IPR008040">
    <property type="entry name" value="Hydant_A_N"/>
</dbReference>
<proteinExistence type="predicted"/>
<dbReference type="AlphaFoldDB" id="A0A382YFL8"/>
<dbReference type="GO" id="GO:0017168">
    <property type="term" value="F:5-oxoprolinase (ATP-hydrolyzing) activity"/>
    <property type="evidence" value="ECO:0007669"/>
    <property type="project" value="TreeGrafter"/>
</dbReference>
<gene>
    <name evidence="2" type="ORF">METZ01_LOCUS434555</name>
</gene>
<protein>
    <recommendedName>
        <fullName evidence="1">Hydantoinase/oxoprolinase N-terminal domain-containing protein</fullName>
    </recommendedName>
</protein>
<evidence type="ECO:0000313" key="2">
    <source>
        <dbReference type="EMBL" id="SVD81701.1"/>
    </source>
</evidence>
<feature type="non-terminal residue" evidence="2">
    <location>
        <position position="91"/>
    </location>
</feature>
<accession>A0A382YFL8</accession>
<sequence length="91" mass="9698">MATKSRCRIAVDIGGTFTDVALEIQTNQYTAKTLTTKPKPEEGVISGVLDVFEQSQIDAAEVEILIYGTTLATNLLIERAGSPVALLTTQG</sequence>
<reference evidence="2" key="1">
    <citation type="submission" date="2018-05" db="EMBL/GenBank/DDBJ databases">
        <authorList>
            <person name="Lanie J.A."/>
            <person name="Ng W.-L."/>
            <person name="Kazmierczak K.M."/>
            <person name="Andrzejewski T.M."/>
            <person name="Davidsen T.M."/>
            <person name="Wayne K.J."/>
            <person name="Tettelin H."/>
            <person name="Glass J.I."/>
            <person name="Rusch D."/>
            <person name="Podicherti R."/>
            <person name="Tsui H.-C.T."/>
            <person name="Winkler M.E."/>
        </authorList>
    </citation>
    <scope>NUCLEOTIDE SEQUENCE</scope>
</reference>
<name>A0A382YFL8_9ZZZZ</name>
<evidence type="ECO:0000259" key="1">
    <source>
        <dbReference type="Pfam" id="PF05378"/>
    </source>
</evidence>
<dbReference type="GO" id="GO:0005829">
    <property type="term" value="C:cytosol"/>
    <property type="evidence" value="ECO:0007669"/>
    <property type="project" value="TreeGrafter"/>
</dbReference>
<feature type="domain" description="Hydantoinase/oxoprolinase N-terminal" evidence="1">
    <location>
        <begin position="8"/>
        <end position="91"/>
    </location>
</feature>
<dbReference type="EMBL" id="UINC01175203">
    <property type="protein sequence ID" value="SVD81701.1"/>
    <property type="molecule type" value="Genomic_DNA"/>
</dbReference>